<keyword evidence="1" id="KW-0812">Transmembrane</keyword>
<proteinExistence type="predicted"/>
<sequence>MGRSNRASNQTFALFYRLLGGVVICPLRFVAYILASARKTYFLEDGNVPLSRAKVLVPAMVLGYIIPTLAMCVPYTDIATTQYVTAFWHPHTPAPGSESGDMKRLRRLCRVLFVTVALDHIATTGAMLTSTAPQLGLCHVFLPSRERRIFGSGQAMHWVFRWDLYGIFGSALV</sequence>
<feature type="transmembrane region" description="Helical" evidence="1">
    <location>
        <begin position="55"/>
        <end position="73"/>
    </location>
</feature>
<evidence type="ECO:0000313" key="3">
    <source>
        <dbReference type="Proteomes" id="UP000294003"/>
    </source>
</evidence>
<comment type="caution">
    <text evidence="2">The sequence shown here is derived from an EMBL/GenBank/DDBJ whole genome shotgun (WGS) entry which is preliminary data.</text>
</comment>
<evidence type="ECO:0000313" key="2">
    <source>
        <dbReference type="EMBL" id="RYO92263.1"/>
    </source>
</evidence>
<dbReference type="EMBL" id="QJNS01000029">
    <property type="protein sequence ID" value="RYO92263.1"/>
    <property type="molecule type" value="Genomic_DNA"/>
</dbReference>
<name>A0ABY0HFG9_9PEZI</name>
<keyword evidence="1" id="KW-0472">Membrane</keyword>
<keyword evidence="1" id="KW-1133">Transmembrane helix</keyword>
<evidence type="ECO:0008006" key="4">
    <source>
        <dbReference type="Google" id="ProtNLM"/>
    </source>
</evidence>
<dbReference type="Proteomes" id="UP000294003">
    <property type="component" value="Unassembled WGS sequence"/>
</dbReference>
<gene>
    <name evidence="2" type="ORF">DL762_001712</name>
</gene>
<keyword evidence="3" id="KW-1185">Reference proteome</keyword>
<accession>A0ABY0HFG9</accession>
<protein>
    <recommendedName>
        <fullName evidence="4">Amino acid permease/ SLC12A domain-containing protein</fullName>
    </recommendedName>
</protein>
<organism evidence="2 3">
    <name type="scientific">Monosporascus cannonballus</name>
    <dbReference type="NCBI Taxonomy" id="155416"/>
    <lineage>
        <taxon>Eukaryota</taxon>
        <taxon>Fungi</taxon>
        <taxon>Dikarya</taxon>
        <taxon>Ascomycota</taxon>
        <taxon>Pezizomycotina</taxon>
        <taxon>Sordariomycetes</taxon>
        <taxon>Xylariomycetidae</taxon>
        <taxon>Xylariales</taxon>
        <taxon>Xylariales incertae sedis</taxon>
        <taxon>Monosporascus</taxon>
    </lineage>
</organism>
<reference evidence="2 3" key="1">
    <citation type="submission" date="2018-06" db="EMBL/GenBank/DDBJ databases">
        <title>Complete Genomes of Monosporascus.</title>
        <authorList>
            <person name="Robinson A.J."/>
            <person name="Natvig D.O."/>
        </authorList>
    </citation>
    <scope>NUCLEOTIDE SEQUENCE [LARGE SCALE GENOMIC DNA]</scope>
    <source>
        <strain evidence="2 3">CBS 609.92</strain>
    </source>
</reference>
<feature type="transmembrane region" description="Helical" evidence="1">
    <location>
        <begin position="12"/>
        <end position="35"/>
    </location>
</feature>
<evidence type="ECO:0000256" key="1">
    <source>
        <dbReference type="SAM" id="Phobius"/>
    </source>
</evidence>